<feature type="compositionally biased region" description="Low complexity" evidence="1">
    <location>
        <begin position="702"/>
        <end position="715"/>
    </location>
</feature>
<evidence type="ECO:0000313" key="2">
    <source>
        <dbReference type="EMBL" id="KAJ2903445.1"/>
    </source>
</evidence>
<feature type="region of interest" description="Disordered" evidence="1">
    <location>
        <begin position="450"/>
        <end position="483"/>
    </location>
</feature>
<dbReference type="Proteomes" id="UP001201980">
    <property type="component" value="Unassembled WGS sequence"/>
</dbReference>
<feature type="region of interest" description="Disordered" evidence="1">
    <location>
        <begin position="325"/>
        <end position="376"/>
    </location>
</feature>
<proteinExistence type="predicted"/>
<feature type="region of interest" description="Disordered" evidence="1">
    <location>
        <begin position="603"/>
        <end position="637"/>
    </location>
</feature>
<accession>A0AAD5RSU9</accession>
<sequence>MKQHAPIPSTLDNLSALKIPAPCPEEQKYEDGDAYLTFCISRFWQLGDDAEDKDKYLTPLQIASRNRMIAMLSCPLEKLRECLSSLPTNQRPEWIDAGSDYDLIKAVMGDLMELMDHYFFQSQVCPRTKLNILPARFGMTESKNGRGVSCIYGINQNNVEEGLGIGSITLYMGVSPGPRVDLYFRKLYLGWVKKDCSNPADYCKGPEEAEPIVDHVDKNFTCRNLSIGDLLQTLVHEMVHVWQKLVCKKRFCGRACEGRNSVRHNGLTGHGPAFHAMQNAIVDEMRRWDTPFGNDFFSRVISQRGTQDELGNVCGCEEHFKKKKKKKVEGEEEDQDKCKDSTPRRAPNPHRKESSASADKLEPETKVALEKEKGKHERKKYHISSAILRELIATKTPLPHPFDALDAEEVSKSLNFSFRRSPSRPCPRLPTTKVIDPLTAPFASILAGTSSSPPSLAAHHDPRWSKGSAAKLGTPCRDASHTELNDPGSGYVKYVRLPGSPALPPPFLPTYHAANLARSMTIPDAVCVRPWGVEVSPLVGHAWRREVDEEFDARNAFRPRRVGARREAVRRGMDPRDAFWGGTKLPRAAWEAALRWWMLEGRGKEEGDRTTTTGRGATTTTTRRRSSSPPVGTSDLDLDLLDGKLAKWTGVAGRKARHREFVRRAKSFRWGDGDEDEGDSAAPVHSTPRPPSPLSSPPLSSPPGSGSSRSGQSSSAWSNADAEEKPLPLPPSCCSSSPPSSSPAPGPSGQKPQPQQQQLALLPAFAPPPPPRPSDRVPPPCAAHDMETQRRVGCPLLSSCDHSAYLRPPAGGKPPSVVNLRISLHESFAIYWVSERHPAPFDAGAHGRGQWCGARARWGGEGGNEGRRREVIYAPG</sequence>
<name>A0AAD5RSU9_9PEZI</name>
<dbReference type="EMBL" id="JAKWBI020000081">
    <property type="protein sequence ID" value="KAJ2903445.1"/>
    <property type="molecule type" value="Genomic_DNA"/>
</dbReference>
<feature type="compositionally biased region" description="Low complexity" evidence="1">
    <location>
        <begin position="747"/>
        <end position="764"/>
    </location>
</feature>
<gene>
    <name evidence="2" type="ORF">MKZ38_009930</name>
</gene>
<evidence type="ECO:0000313" key="3">
    <source>
        <dbReference type="Proteomes" id="UP001201980"/>
    </source>
</evidence>
<feature type="compositionally biased region" description="Pro residues" evidence="1">
    <location>
        <begin position="688"/>
        <end position="701"/>
    </location>
</feature>
<protein>
    <submittedName>
        <fullName evidence="2">Uncharacterized protein</fullName>
    </submittedName>
</protein>
<feature type="region of interest" description="Disordered" evidence="1">
    <location>
        <begin position="670"/>
        <end position="784"/>
    </location>
</feature>
<comment type="caution">
    <text evidence="2">The sequence shown here is derived from an EMBL/GenBank/DDBJ whole genome shotgun (WGS) entry which is preliminary data.</text>
</comment>
<keyword evidence="3" id="KW-1185">Reference proteome</keyword>
<feature type="compositionally biased region" description="Low complexity" evidence="1">
    <location>
        <begin position="610"/>
        <end position="621"/>
    </location>
</feature>
<feature type="compositionally biased region" description="Pro residues" evidence="1">
    <location>
        <begin position="765"/>
        <end position="781"/>
    </location>
</feature>
<evidence type="ECO:0000256" key="1">
    <source>
        <dbReference type="SAM" id="MobiDB-lite"/>
    </source>
</evidence>
<feature type="compositionally biased region" description="Basic and acidic residues" evidence="1">
    <location>
        <begin position="350"/>
        <end position="375"/>
    </location>
</feature>
<dbReference type="AlphaFoldDB" id="A0AAD5RSU9"/>
<organism evidence="2 3">
    <name type="scientific">Zalerion maritima</name>
    <dbReference type="NCBI Taxonomy" id="339359"/>
    <lineage>
        <taxon>Eukaryota</taxon>
        <taxon>Fungi</taxon>
        <taxon>Dikarya</taxon>
        <taxon>Ascomycota</taxon>
        <taxon>Pezizomycotina</taxon>
        <taxon>Sordariomycetes</taxon>
        <taxon>Lulworthiomycetidae</taxon>
        <taxon>Lulworthiales</taxon>
        <taxon>Lulworthiaceae</taxon>
        <taxon>Zalerion</taxon>
    </lineage>
</organism>
<reference evidence="2" key="1">
    <citation type="submission" date="2022-07" db="EMBL/GenBank/DDBJ databases">
        <title>Draft genome sequence of Zalerion maritima ATCC 34329, a (micro)plastics degrading marine fungus.</title>
        <authorList>
            <person name="Paco A."/>
            <person name="Goncalves M.F.M."/>
            <person name="Rocha-Santos T.A.P."/>
            <person name="Alves A."/>
        </authorList>
    </citation>
    <scope>NUCLEOTIDE SEQUENCE</scope>
    <source>
        <strain evidence="2">ATCC 34329</strain>
    </source>
</reference>